<gene>
    <name evidence="2" type="ORF">POVWA1_033720</name>
    <name evidence="3" type="ORF">POVWA2_078390</name>
</gene>
<feature type="compositionally biased region" description="Basic and acidic residues" evidence="1">
    <location>
        <begin position="324"/>
        <end position="342"/>
    </location>
</feature>
<protein>
    <submittedName>
        <fullName evidence="3">Uncharacterized protein</fullName>
    </submittedName>
</protein>
<dbReference type="EMBL" id="FLRD01000099">
    <property type="protein sequence ID" value="SBT36676.1"/>
    <property type="molecule type" value="Genomic_DNA"/>
</dbReference>
<dbReference type="AlphaFoldDB" id="A0A1A9AMF3"/>
<feature type="region of interest" description="Disordered" evidence="1">
    <location>
        <begin position="154"/>
        <end position="209"/>
    </location>
</feature>
<feature type="compositionally biased region" description="Low complexity" evidence="1">
    <location>
        <begin position="154"/>
        <end position="179"/>
    </location>
</feature>
<reference evidence="3" key="1">
    <citation type="submission" date="2016-05" db="EMBL/GenBank/DDBJ databases">
        <authorList>
            <person name="Lavstsen T."/>
            <person name="Jespersen J.S."/>
        </authorList>
    </citation>
    <scope>NUCLEOTIDE SEQUENCE [LARGE SCALE GENOMIC DNA]</scope>
</reference>
<accession>A0A1A9AMF3</accession>
<evidence type="ECO:0000313" key="3">
    <source>
        <dbReference type="EMBL" id="SBT57263.1"/>
    </source>
</evidence>
<evidence type="ECO:0000256" key="1">
    <source>
        <dbReference type="SAM" id="MobiDB-lite"/>
    </source>
</evidence>
<dbReference type="EMBL" id="FLRE01001777">
    <property type="protein sequence ID" value="SBT57263.1"/>
    <property type="molecule type" value="Genomic_DNA"/>
</dbReference>
<organism evidence="3 4">
    <name type="scientific">Plasmodium ovale wallikeri</name>
    <dbReference type="NCBI Taxonomy" id="864142"/>
    <lineage>
        <taxon>Eukaryota</taxon>
        <taxon>Sar</taxon>
        <taxon>Alveolata</taxon>
        <taxon>Apicomplexa</taxon>
        <taxon>Aconoidasida</taxon>
        <taxon>Haemosporida</taxon>
        <taxon>Plasmodiidae</taxon>
        <taxon>Plasmodium</taxon>
        <taxon>Plasmodium (Plasmodium)</taxon>
    </lineage>
</organism>
<keyword evidence="5" id="KW-1185">Reference proteome</keyword>
<sequence length="342" mass="39443">MGNSCKKVIRTKRKKSLSDEFNHRFAFRSDKDSSWNSGNYYNDIYIRKMNKDGGNEKNSENVLPMDDSNFKTNNSILYIDELYNILEHEKKVKIKKVDNSDVEEFLIIEKHIKLKRKKKKKINIFSKKKDKILKNEKFPSLLFPDNGNSINNGNNNVNNNIAGNTNQNNCNSKNNNSINFDEPFPDDSPNKKKNKMKDRSYSKNAEVETWCSSSTDNKYDIFEEDKRYLLKKRQENMKNDKDNCENNVISSKRGSQGNGGEDDGGGKEENRTDRDNKSAKTGRSGKSGKSGKSAKNNNKSNNNREGNNDNINLTCEQNNGSNFEMEKKHNNNFKRFSDPFED</sequence>
<evidence type="ECO:0000313" key="4">
    <source>
        <dbReference type="Proteomes" id="UP000078550"/>
    </source>
</evidence>
<name>A0A1A9AMF3_PLAOA</name>
<evidence type="ECO:0000313" key="5">
    <source>
        <dbReference type="Proteomes" id="UP000078555"/>
    </source>
</evidence>
<dbReference type="Proteomes" id="UP000078555">
    <property type="component" value="Unassembled WGS sequence"/>
</dbReference>
<dbReference type="Proteomes" id="UP000078550">
    <property type="component" value="Unassembled WGS sequence"/>
</dbReference>
<feature type="compositionally biased region" description="Polar residues" evidence="1">
    <location>
        <begin position="309"/>
        <end position="322"/>
    </location>
</feature>
<reference evidence="4 5" key="2">
    <citation type="submission" date="2016-05" db="EMBL/GenBank/DDBJ databases">
        <authorList>
            <person name="Naeem Raeece"/>
        </authorList>
    </citation>
    <scope>NUCLEOTIDE SEQUENCE [LARGE SCALE GENOMIC DNA]</scope>
</reference>
<feature type="region of interest" description="Disordered" evidence="1">
    <location>
        <begin position="238"/>
        <end position="342"/>
    </location>
</feature>
<feature type="compositionally biased region" description="Low complexity" evidence="1">
    <location>
        <begin position="290"/>
        <end position="305"/>
    </location>
</feature>
<feature type="compositionally biased region" description="Basic and acidic residues" evidence="1">
    <location>
        <begin position="264"/>
        <end position="278"/>
    </location>
</feature>
<evidence type="ECO:0000313" key="2">
    <source>
        <dbReference type="EMBL" id="SBT36676.1"/>
    </source>
</evidence>
<proteinExistence type="predicted"/>
<feature type="compositionally biased region" description="Polar residues" evidence="1">
    <location>
        <begin position="245"/>
        <end position="255"/>
    </location>
</feature>